<evidence type="ECO:0008006" key="3">
    <source>
        <dbReference type="Google" id="ProtNLM"/>
    </source>
</evidence>
<evidence type="ECO:0000313" key="2">
    <source>
        <dbReference type="Proteomes" id="UP000607197"/>
    </source>
</evidence>
<comment type="caution">
    <text evidence="1">The sequence shown here is derived from an EMBL/GenBank/DDBJ whole genome shotgun (WGS) entry which is preliminary data.</text>
</comment>
<name>A0A830F6P1_9EURY</name>
<evidence type="ECO:0000313" key="1">
    <source>
        <dbReference type="EMBL" id="GGL68703.1"/>
    </source>
</evidence>
<organism evidence="1 2">
    <name type="scientific">Halocalculus aciditolerans</name>
    <dbReference type="NCBI Taxonomy" id="1383812"/>
    <lineage>
        <taxon>Archaea</taxon>
        <taxon>Methanobacteriati</taxon>
        <taxon>Methanobacteriota</taxon>
        <taxon>Stenosarchaea group</taxon>
        <taxon>Halobacteria</taxon>
        <taxon>Halobacteriales</taxon>
        <taxon>Halobacteriaceae</taxon>
        <taxon>Halocalculus</taxon>
    </lineage>
</organism>
<dbReference type="EMBL" id="BMPG01000004">
    <property type="protein sequence ID" value="GGL68703.1"/>
    <property type="molecule type" value="Genomic_DNA"/>
</dbReference>
<accession>A0A830F6P1</accession>
<gene>
    <name evidence="1" type="ORF">GCM10009039_28380</name>
</gene>
<protein>
    <recommendedName>
        <fullName evidence="3">Transcriptional regulator</fullName>
    </recommendedName>
</protein>
<reference evidence="1" key="1">
    <citation type="journal article" date="2014" name="Int. J. Syst. Evol. Microbiol.">
        <title>Complete genome sequence of Corynebacterium casei LMG S-19264T (=DSM 44701T), isolated from a smear-ripened cheese.</title>
        <authorList>
            <consortium name="US DOE Joint Genome Institute (JGI-PGF)"/>
            <person name="Walter F."/>
            <person name="Albersmeier A."/>
            <person name="Kalinowski J."/>
            <person name="Ruckert C."/>
        </authorList>
    </citation>
    <scope>NUCLEOTIDE SEQUENCE</scope>
    <source>
        <strain evidence="1">JCM 19596</strain>
    </source>
</reference>
<dbReference type="InterPro" id="IPR055766">
    <property type="entry name" value="DUF7342"/>
</dbReference>
<dbReference type="AlphaFoldDB" id="A0A830F6P1"/>
<sequence length="164" mass="18560">MGRESNHVPAYDVVTGTTDFASAKTIGERADCSTDGARSALTQLVEMGIAERRGTRPAEYRRNDSYFRWKRIETLAREHSTADLREEVDALLAEDQSFQDRFDAPSPDAISPATFEDIDHEDVHDRWDALTRWRSVRDHLEILQQAIHRAERDADGRTGESASA</sequence>
<proteinExistence type="predicted"/>
<dbReference type="Pfam" id="PF24033">
    <property type="entry name" value="DUF7342"/>
    <property type="match status" value="1"/>
</dbReference>
<keyword evidence="2" id="KW-1185">Reference proteome</keyword>
<reference evidence="1" key="2">
    <citation type="submission" date="2020-09" db="EMBL/GenBank/DDBJ databases">
        <authorList>
            <person name="Sun Q."/>
            <person name="Ohkuma M."/>
        </authorList>
    </citation>
    <scope>NUCLEOTIDE SEQUENCE</scope>
    <source>
        <strain evidence="1">JCM 19596</strain>
    </source>
</reference>
<dbReference type="Proteomes" id="UP000607197">
    <property type="component" value="Unassembled WGS sequence"/>
</dbReference>